<dbReference type="OrthoDB" id="5187906at2"/>
<dbReference type="EMBL" id="SNYH01000002">
    <property type="protein sequence ID" value="TDQ28449.1"/>
    <property type="molecule type" value="Genomic_DNA"/>
</dbReference>
<keyword evidence="2" id="KW-1185">Reference proteome</keyword>
<gene>
    <name evidence="1" type="ORF">DFQ07_0819</name>
</gene>
<dbReference type="AlphaFoldDB" id="A0A4R6TH39"/>
<protein>
    <recommendedName>
        <fullName evidence="3">DUF2116 family Zn-ribbon domain-containing protein</fullName>
    </recommendedName>
</protein>
<comment type="caution">
    <text evidence="1">The sequence shown here is derived from an EMBL/GenBank/DDBJ whole genome shotgun (WGS) entry which is preliminary data.</text>
</comment>
<evidence type="ECO:0000313" key="2">
    <source>
        <dbReference type="Proteomes" id="UP000295390"/>
    </source>
</evidence>
<proteinExistence type="predicted"/>
<evidence type="ECO:0000313" key="1">
    <source>
        <dbReference type="EMBL" id="TDQ28449.1"/>
    </source>
</evidence>
<accession>A0A4R6TH39</accession>
<organism evidence="1 2">
    <name type="scientific">Tenacibaculum caenipelagi</name>
    <dbReference type="NCBI Taxonomy" id="1325435"/>
    <lineage>
        <taxon>Bacteria</taxon>
        <taxon>Pseudomonadati</taxon>
        <taxon>Bacteroidota</taxon>
        <taxon>Flavobacteriia</taxon>
        <taxon>Flavobacteriales</taxon>
        <taxon>Flavobacteriaceae</taxon>
        <taxon>Tenacibaculum</taxon>
    </lineage>
</organism>
<name>A0A4R6TH39_9FLAO</name>
<dbReference type="RefSeq" id="WP_133534993.1">
    <property type="nucleotide sequence ID" value="NZ_SNYH01000002.1"/>
</dbReference>
<sequence>MTDKQCLECGEKVIGRIDKKFCSDYCRNAYNNKINKESKNLIRNTNNRLRKNYKILSELNVSGKTKVTRRKLFDRGFDFKFITSLYITKTGNTYFYVYDQGYLELENEMYLLVKQE</sequence>
<reference evidence="1 2" key="1">
    <citation type="submission" date="2019-03" db="EMBL/GenBank/DDBJ databases">
        <title>Genomic Encyclopedia of Type Strains, Phase III (KMG-III): the genomes of soil and plant-associated and newly described type strains.</title>
        <authorList>
            <person name="Whitman W."/>
        </authorList>
    </citation>
    <scope>NUCLEOTIDE SEQUENCE [LARGE SCALE GENOMIC DNA]</scope>
    <source>
        <strain evidence="1 2">CECT 8283</strain>
    </source>
</reference>
<dbReference type="Proteomes" id="UP000295390">
    <property type="component" value="Unassembled WGS sequence"/>
</dbReference>
<evidence type="ECO:0008006" key="3">
    <source>
        <dbReference type="Google" id="ProtNLM"/>
    </source>
</evidence>